<evidence type="ECO:0000313" key="10">
    <source>
        <dbReference type="EMBL" id="DBA26135.1"/>
    </source>
</evidence>
<feature type="domain" description="RING-type" evidence="8">
    <location>
        <begin position="10"/>
        <end position="59"/>
    </location>
</feature>
<evidence type="ECO:0000256" key="3">
    <source>
        <dbReference type="ARBA" id="ARBA00022771"/>
    </source>
</evidence>
<dbReference type="GO" id="GO:0045087">
    <property type="term" value="P:innate immune response"/>
    <property type="evidence" value="ECO:0007669"/>
    <property type="project" value="TreeGrafter"/>
</dbReference>
<organism evidence="10 11">
    <name type="scientific">Pyxicephalus adspersus</name>
    <name type="common">African bullfrog</name>
    <dbReference type="NCBI Taxonomy" id="30357"/>
    <lineage>
        <taxon>Eukaryota</taxon>
        <taxon>Metazoa</taxon>
        <taxon>Chordata</taxon>
        <taxon>Craniata</taxon>
        <taxon>Vertebrata</taxon>
        <taxon>Euteleostomi</taxon>
        <taxon>Amphibia</taxon>
        <taxon>Batrachia</taxon>
        <taxon>Anura</taxon>
        <taxon>Neobatrachia</taxon>
        <taxon>Ranoidea</taxon>
        <taxon>Pyxicephalidae</taxon>
        <taxon>Pyxicephalinae</taxon>
        <taxon>Pyxicephalus</taxon>
    </lineage>
</organism>
<dbReference type="InterPro" id="IPR017907">
    <property type="entry name" value="Znf_RING_CS"/>
</dbReference>
<comment type="caution">
    <text evidence="10">The sequence shown here is derived from an EMBL/GenBank/DDBJ whole genome shotgun (WGS) entry which is preliminary data.</text>
</comment>
<dbReference type="GO" id="GO:0045892">
    <property type="term" value="P:negative regulation of DNA-templated transcription"/>
    <property type="evidence" value="ECO:0007669"/>
    <property type="project" value="TreeGrafter"/>
</dbReference>
<dbReference type="PANTHER" id="PTHR25462">
    <property type="entry name" value="BONUS, ISOFORM C-RELATED"/>
    <property type="match status" value="1"/>
</dbReference>
<evidence type="ECO:0008006" key="12">
    <source>
        <dbReference type="Google" id="ProtNLM"/>
    </source>
</evidence>
<evidence type="ECO:0000256" key="4">
    <source>
        <dbReference type="ARBA" id="ARBA00022786"/>
    </source>
</evidence>
<dbReference type="PROSITE" id="PS50089">
    <property type="entry name" value="ZF_RING_2"/>
    <property type="match status" value="1"/>
</dbReference>
<feature type="domain" description="B box-type" evidence="9">
    <location>
        <begin position="91"/>
        <end position="133"/>
    </location>
</feature>
<keyword evidence="2" id="KW-0479">Metal-binding</keyword>
<keyword evidence="1" id="KW-0808">Transferase</keyword>
<dbReference type="EMBL" id="DYDO01000004">
    <property type="protein sequence ID" value="DBA26135.1"/>
    <property type="molecule type" value="Genomic_DNA"/>
</dbReference>
<dbReference type="Pfam" id="PF00097">
    <property type="entry name" value="zf-C3HC4"/>
    <property type="match status" value="1"/>
</dbReference>
<dbReference type="SUPFAM" id="SSF57845">
    <property type="entry name" value="B-box zinc-binding domain"/>
    <property type="match status" value="1"/>
</dbReference>
<evidence type="ECO:0000256" key="7">
    <source>
        <dbReference type="SAM" id="Coils"/>
    </source>
</evidence>
<feature type="coiled-coil region" evidence="7">
    <location>
        <begin position="163"/>
        <end position="212"/>
    </location>
</feature>
<proteinExistence type="predicted"/>
<evidence type="ECO:0000259" key="8">
    <source>
        <dbReference type="PROSITE" id="PS50089"/>
    </source>
</evidence>
<dbReference type="Pfam" id="PF00643">
    <property type="entry name" value="zf-B_box"/>
    <property type="match status" value="1"/>
</dbReference>
<dbReference type="InterPro" id="IPR018957">
    <property type="entry name" value="Znf_C3HC4_RING-type"/>
</dbReference>
<protein>
    <recommendedName>
        <fullName evidence="12">Tripartite motif-containing protein 59</fullName>
    </recommendedName>
</protein>
<dbReference type="AlphaFoldDB" id="A0AAV3AM87"/>
<keyword evidence="5" id="KW-0862">Zinc</keyword>
<dbReference type="GO" id="GO:0016925">
    <property type="term" value="P:protein sumoylation"/>
    <property type="evidence" value="ECO:0007669"/>
    <property type="project" value="TreeGrafter"/>
</dbReference>
<dbReference type="InterPro" id="IPR013083">
    <property type="entry name" value="Znf_RING/FYVE/PHD"/>
</dbReference>
<dbReference type="GO" id="GO:0008270">
    <property type="term" value="F:zinc ion binding"/>
    <property type="evidence" value="ECO:0007669"/>
    <property type="project" value="UniProtKB-KW"/>
</dbReference>
<dbReference type="PROSITE" id="PS50119">
    <property type="entry name" value="ZF_BBOX"/>
    <property type="match status" value="1"/>
</dbReference>
<keyword evidence="3 6" id="KW-0863">Zinc-finger</keyword>
<dbReference type="Gene3D" id="3.30.40.10">
    <property type="entry name" value="Zinc/RING finger domain, C3HC4 (zinc finger)"/>
    <property type="match status" value="1"/>
</dbReference>
<keyword evidence="11" id="KW-1185">Reference proteome</keyword>
<dbReference type="SMART" id="SM00336">
    <property type="entry name" value="BBOX"/>
    <property type="match status" value="1"/>
</dbReference>
<sequence length="331" mass="37933">MDHLIEDLTCSICFNIYEDPRILKCSHTFCKICLENIIRTSDSYLWRVSMGGLKCPTCRGITNLSTGVHTLPINFALKSIIEKFKSTNNRSSVRTCPEHRGEPLDLFCFKDRKLICGQCCEVGQHQNHRTEDLEVAYRTERKTASKLLSTLREKNTTGVSAVIEALEEQLEECRTIIQEDKKEVVTFFDKTTEIFEQKKQDLLAALNDLDQKIIDDYAPKIEAMRQIQDEEEDLISLTSTTLDEGSPLVYLDNIHTIEKGIKALKKQQLCSVQAVQIWPRVGQILRDQWVKSRIIDAHRQPTPTFKFRCLISSASIIPNRPVNEVFVSILL</sequence>
<evidence type="ECO:0000259" key="9">
    <source>
        <dbReference type="PROSITE" id="PS50119"/>
    </source>
</evidence>
<dbReference type="PANTHER" id="PTHR25462:SF229">
    <property type="entry name" value="TRANSCRIPTION INTERMEDIARY FACTOR 1-BETA"/>
    <property type="match status" value="1"/>
</dbReference>
<dbReference type="Proteomes" id="UP001181693">
    <property type="component" value="Unassembled WGS sequence"/>
</dbReference>
<dbReference type="SUPFAM" id="SSF57850">
    <property type="entry name" value="RING/U-box"/>
    <property type="match status" value="1"/>
</dbReference>
<evidence type="ECO:0000313" key="11">
    <source>
        <dbReference type="Proteomes" id="UP001181693"/>
    </source>
</evidence>
<evidence type="ECO:0000256" key="6">
    <source>
        <dbReference type="PROSITE-ProRule" id="PRU00024"/>
    </source>
</evidence>
<dbReference type="SMART" id="SM00184">
    <property type="entry name" value="RING"/>
    <property type="match status" value="1"/>
</dbReference>
<dbReference type="GO" id="GO:0006513">
    <property type="term" value="P:protein monoubiquitination"/>
    <property type="evidence" value="ECO:0007669"/>
    <property type="project" value="TreeGrafter"/>
</dbReference>
<dbReference type="InterPro" id="IPR000315">
    <property type="entry name" value="Znf_B-box"/>
</dbReference>
<dbReference type="InterPro" id="IPR001841">
    <property type="entry name" value="Znf_RING"/>
</dbReference>
<dbReference type="Gene3D" id="3.30.160.60">
    <property type="entry name" value="Classic Zinc Finger"/>
    <property type="match status" value="1"/>
</dbReference>
<keyword evidence="4" id="KW-0833">Ubl conjugation pathway</keyword>
<dbReference type="GO" id="GO:0090575">
    <property type="term" value="C:RNA polymerase II transcription regulator complex"/>
    <property type="evidence" value="ECO:0007669"/>
    <property type="project" value="TreeGrafter"/>
</dbReference>
<keyword evidence="7" id="KW-0175">Coiled coil</keyword>
<gene>
    <name evidence="10" type="ORF">GDO54_010432</name>
</gene>
<evidence type="ECO:0000256" key="5">
    <source>
        <dbReference type="ARBA" id="ARBA00022833"/>
    </source>
</evidence>
<dbReference type="InterPro" id="IPR047153">
    <property type="entry name" value="TRIM45/56/19-like"/>
</dbReference>
<reference evidence="10" key="1">
    <citation type="thesis" date="2020" institute="ProQuest LLC" country="789 East Eisenhower Parkway, Ann Arbor, MI, USA">
        <title>Comparative Genomics and Chromosome Evolution.</title>
        <authorList>
            <person name="Mudd A.B."/>
        </authorList>
    </citation>
    <scope>NUCLEOTIDE SEQUENCE</scope>
    <source>
        <strain evidence="10">1538</strain>
        <tissue evidence="10">Blood</tissue>
    </source>
</reference>
<evidence type="ECO:0000256" key="1">
    <source>
        <dbReference type="ARBA" id="ARBA00022679"/>
    </source>
</evidence>
<evidence type="ECO:0000256" key="2">
    <source>
        <dbReference type="ARBA" id="ARBA00022723"/>
    </source>
</evidence>
<dbReference type="PROSITE" id="PS00518">
    <property type="entry name" value="ZF_RING_1"/>
    <property type="match status" value="1"/>
</dbReference>
<accession>A0AAV3AM87</accession>
<dbReference type="GO" id="GO:0061630">
    <property type="term" value="F:ubiquitin protein ligase activity"/>
    <property type="evidence" value="ECO:0007669"/>
    <property type="project" value="TreeGrafter"/>
</dbReference>
<name>A0AAV3AM87_PYXAD</name>